<proteinExistence type="predicted"/>
<protein>
    <recommendedName>
        <fullName evidence="3">DUF2007 domain-containing protein</fullName>
    </recommendedName>
</protein>
<organism evidence="1 2">
    <name type="scientific">Paradevosia shaoguanensis</name>
    <dbReference type="NCBI Taxonomy" id="1335043"/>
    <lineage>
        <taxon>Bacteria</taxon>
        <taxon>Pseudomonadati</taxon>
        <taxon>Pseudomonadota</taxon>
        <taxon>Alphaproteobacteria</taxon>
        <taxon>Hyphomicrobiales</taxon>
        <taxon>Devosiaceae</taxon>
        <taxon>Paradevosia</taxon>
    </lineage>
</organism>
<dbReference type="Proteomes" id="UP001156140">
    <property type="component" value="Unassembled WGS sequence"/>
</dbReference>
<accession>A0AA41QNW7</accession>
<name>A0AA41QNW7_9HYPH</name>
<reference evidence="1" key="1">
    <citation type="submission" date="2022-03" db="EMBL/GenBank/DDBJ databases">
        <title>The complete genome sequence of a Methyloterrigena soli.</title>
        <authorList>
            <person name="Zi Z."/>
        </authorList>
    </citation>
    <scope>NUCLEOTIDE SEQUENCE</scope>
    <source>
        <strain evidence="1">M48</strain>
    </source>
</reference>
<dbReference type="EMBL" id="JALAZD010000002">
    <property type="protein sequence ID" value="MCI0128295.1"/>
    <property type="molecule type" value="Genomic_DNA"/>
</dbReference>
<dbReference type="RefSeq" id="WP_035034036.1">
    <property type="nucleotide sequence ID" value="NZ_CP068983.1"/>
</dbReference>
<evidence type="ECO:0000313" key="2">
    <source>
        <dbReference type="Proteomes" id="UP001156140"/>
    </source>
</evidence>
<dbReference type="AlphaFoldDB" id="A0AA41QNW7"/>
<keyword evidence="2" id="KW-1185">Reference proteome</keyword>
<gene>
    <name evidence="1" type="ORF">ML536_15805</name>
</gene>
<evidence type="ECO:0000313" key="1">
    <source>
        <dbReference type="EMBL" id="MCI0128295.1"/>
    </source>
</evidence>
<evidence type="ECO:0008006" key="3">
    <source>
        <dbReference type="Google" id="ProtNLM"/>
    </source>
</evidence>
<comment type="caution">
    <text evidence="1">The sequence shown here is derived from an EMBL/GenBank/DDBJ whole genome shotgun (WGS) entry which is preliminary data.</text>
</comment>
<sequence length="73" mass="7913">MFETIAHVQDPSMARVLITALKAHGFHPLESGEDGLPGLPGVVGPRGIPILVPEEEMRDAKVLAEDLLREMDV</sequence>